<evidence type="ECO:0000313" key="3">
    <source>
        <dbReference type="Proteomes" id="UP001596547"/>
    </source>
</evidence>
<name>A0ABD6A4I9_9EURY</name>
<proteinExistence type="predicted"/>
<feature type="domain" description="Halobacterial output" evidence="1">
    <location>
        <begin position="35"/>
        <end position="106"/>
    </location>
</feature>
<gene>
    <name evidence="2" type="ORF">ACFQPE_00615</name>
</gene>
<dbReference type="EMBL" id="JBHTBF010000001">
    <property type="protein sequence ID" value="MFC7315300.1"/>
    <property type="molecule type" value="Genomic_DNA"/>
</dbReference>
<dbReference type="Proteomes" id="UP001596547">
    <property type="component" value="Unassembled WGS sequence"/>
</dbReference>
<protein>
    <submittedName>
        <fullName evidence="2">HalOD1 output domain-containing protein</fullName>
    </submittedName>
</protein>
<keyword evidence="3" id="KW-1185">Reference proteome</keyword>
<accession>A0ABD6A4I9</accession>
<evidence type="ECO:0000259" key="1">
    <source>
        <dbReference type="Pfam" id="PF18545"/>
    </source>
</evidence>
<sequence length="106" mass="11382">MITADSSRETVSPEPVATDDGIAYRAFHDMTEPGSLSITVMQAVGAVVDVDPMALDSLYEAVDPDALDELFCPGPERQPSIDGRIRFRFAGCHVTVESNGTILVEP</sequence>
<reference evidence="2 3" key="1">
    <citation type="journal article" date="2019" name="Int. J. Syst. Evol. Microbiol.">
        <title>The Global Catalogue of Microorganisms (GCM) 10K type strain sequencing project: providing services to taxonomists for standard genome sequencing and annotation.</title>
        <authorList>
            <consortium name="The Broad Institute Genomics Platform"/>
            <consortium name="The Broad Institute Genome Sequencing Center for Infectious Disease"/>
            <person name="Wu L."/>
            <person name="Ma J."/>
        </authorList>
    </citation>
    <scope>NUCLEOTIDE SEQUENCE [LARGE SCALE GENOMIC DNA]</scope>
    <source>
        <strain evidence="2 3">PSR21</strain>
    </source>
</reference>
<organism evidence="2 3">
    <name type="scientific">Halomarina halobia</name>
    <dbReference type="NCBI Taxonomy" id="3033386"/>
    <lineage>
        <taxon>Archaea</taxon>
        <taxon>Methanobacteriati</taxon>
        <taxon>Methanobacteriota</taxon>
        <taxon>Stenosarchaea group</taxon>
        <taxon>Halobacteria</taxon>
        <taxon>Halobacteriales</taxon>
        <taxon>Natronomonadaceae</taxon>
        <taxon>Halomarina</taxon>
    </lineage>
</organism>
<evidence type="ECO:0000313" key="2">
    <source>
        <dbReference type="EMBL" id="MFC7315300.1"/>
    </source>
</evidence>
<dbReference type="AlphaFoldDB" id="A0ABD6A4I9"/>
<dbReference type="Pfam" id="PF18545">
    <property type="entry name" value="HalOD1"/>
    <property type="match status" value="1"/>
</dbReference>
<comment type="caution">
    <text evidence="2">The sequence shown here is derived from an EMBL/GenBank/DDBJ whole genome shotgun (WGS) entry which is preliminary data.</text>
</comment>
<dbReference type="InterPro" id="IPR040624">
    <property type="entry name" value="HalOD1"/>
</dbReference>
<dbReference type="RefSeq" id="WP_379793776.1">
    <property type="nucleotide sequence ID" value="NZ_JBHTBF010000001.1"/>
</dbReference>